<evidence type="ECO:0008006" key="7">
    <source>
        <dbReference type="Google" id="ProtNLM"/>
    </source>
</evidence>
<keyword evidence="2" id="KW-0408">Iron</keyword>
<evidence type="ECO:0000256" key="3">
    <source>
        <dbReference type="ARBA" id="ARBA00022748"/>
    </source>
</evidence>
<proteinExistence type="predicted"/>
<dbReference type="InterPro" id="IPR036127">
    <property type="entry name" value="CcmE-like_sf"/>
</dbReference>
<dbReference type="GO" id="GO:0005886">
    <property type="term" value="C:plasma membrane"/>
    <property type="evidence" value="ECO:0007669"/>
    <property type="project" value="InterPro"/>
</dbReference>
<organism evidence="5 6">
    <name type="scientific">Candidatus Kapaibacterium thiocyanatum</name>
    <dbReference type="NCBI Taxonomy" id="1895771"/>
    <lineage>
        <taxon>Bacteria</taxon>
        <taxon>Pseudomonadati</taxon>
        <taxon>Candidatus Kapaibacteriota</taxon>
        <taxon>Candidatus Kapaibacteriia</taxon>
        <taxon>Candidatus Kapaibacteriales</taxon>
        <taxon>Candidatus Kapaibacteriaceae</taxon>
        <taxon>Candidatus Kapaibacterium</taxon>
    </lineage>
</organism>
<dbReference type="InterPro" id="IPR004329">
    <property type="entry name" value="CcmE"/>
</dbReference>
<comment type="caution">
    <text evidence="5">The sequence shown here is derived from an EMBL/GenBank/DDBJ whole genome shotgun (WGS) entry which is preliminary data.</text>
</comment>
<evidence type="ECO:0000256" key="2">
    <source>
        <dbReference type="ARBA" id="ARBA00022617"/>
    </source>
</evidence>
<protein>
    <recommendedName>
        <fullName evidence="7">Cytochrome C biogenesis protein</fullName>
    </recommendedName>
</protein>
<sequence>MKPRYIIAALIAVALLAVGYMALDSSAIEYADVDKAERMGKTVQVVGTWVKEEGMSYDNVSNIFRFTMKDEHGRRIPVELAGPKPNNFEIAVSVVVKGRVENGTFMASNVLTKCPSKYEGQPAESMKAS</sequence>
<reference evidence="5 6" key="1">
    <citation type="submission" date="2016-09" db="EMBL/GenBank/DDBJ databases">
        <title>Genome-resolved meta-omics ties microbial dynamics to process performance in biotechnology for thiocyanate degradation.</title>
        <authorList>
            <person name="Kantor R.S."/>
            <person name="Huddy R.J."/>
            <person name="Iyer R."/>
            <person name="Thomas B.C."/>
            <person name="Brown C.T."/>
            <person name="Anantharaman K."/>
            <person name="Tringe S."/>
            <person name="Hettich R.L."/>
            <person name="Harrison S.T."/>
            <person name="Banfield J.F."/>
        </authorList>
    </citation>
    <scope>NUCLEOTIDE SEQUENCE [LARGE SCALE GENOMIC DNA]</scope>
    <source>
        <strain evidence="5">59-99</strain>
    </source>
</reference>
<evidence type="ECO:0000256" key="4">
    <source>
        <dbReference type="ARBA" id="ARBA00023136"/>
    </source>
</evidence>
<gene>
    <name evidence="5" type="ORF">BGO89_01615</name>
</gene>
<dbReference type="Pfam" id="PF03100">
    <property type="entry name" value="CcmE"/>
    <property type="match status" value="1"/>
</dbReference>
<dbReference type="STRING" id="1895771.BGO89_01615"/>
<dbReference type="Proteomes" id="UP000184233">
    <property type="component" value="Unassembled WGS sequence"/>
</dbReference>
<keyword evidence="2" id="KW-0479">Metal-binding</keyword>
<dbReference type="EMBL" id="MKVH01000002">
    <property type="protein sequence ID" value="OJX61300.1"/>
    <property type="molecule type" value="Genomic_DNA"/>
</dbReference>
<evidence type="ECO:0000313" key="6">
    <source>
        <dbReference type="Proteomes" id="UP000184233"/>
    </source>
</evidence>
<keyword evidence="2" id="KW-0349">Heme</keyword>
<evidence type="ECO:0000256" key="1">
    <source>
        <dbReference type="ARBA" id="ARBA00004370"/>
    </source>
</evidence>
<dbReference type="SUPFAM" id="SSF82093">
    <property type="entry name" value="Heme chaperone CcmE"/>
    <property type="match status" value="1"/>
</dbReference>
<dbReference type="InterPro" id="IPR012340">
    <property type="entry name" value="NA-bd_OB-fold"/>
</dbReference>
<dbReference type="GO" id="GO:0020037">
    <property type="term" value="F:heme binding"/>
    <property type="evidence" value="ECO:0007669"/>
    <property type="project" value="InterPro"/>
</dbReference>
<dbReference type="Gene3D" id="2.40.50.140">
    <property type="entry name" value="Nucleic acid-binding proteins"/>
    <property type="match status" value="1"/>
</dbReference>
<evidence type="ECO:0000313" key="5">
    <source>
        <dbReference type="EMBL" id="OJX61300.1"/>
    </source>
</evidence>
<dbReference type="AlphaFoldDB" id="A0A1M3L6W1"/>
<name>A0A1M3L6W1_9BACT</name>
<keyword evidence="3" id="KW-0201">Cytochrome c-type biogenesis</keyword>
<comment type="subcellular location">
    <subcellularLocation>
        <location evidence="1">Membrane</location>
    </subcellularLocation>
</comment>
<dbReference type="GO" id="GO:0017004">
    <property type="term" value="P:cytochrome complex assembly"/>
    <property type="evidence" value="ECO:0007669"/>
    <property type="project" value="UniProtKB-KW"/>
</dbReference>
<dbReference type="GO" id="GO:0017003">
    <property type="term" value="P:protein-heme linkage"/>
    <property type="evidence" value="ECO:0007669"/>
    <property type="project" value="InterPro"/>
</dbReference>
<keyword evidence="4" id="KW-0472">Membrane</keyword>
<accession>A0A1M3L6W1</accession>